<feature type="compositionally biased region" description="Basic and acidic residues" evidence="1">
    <location>
        <begin position="142"/>
        <end position="155"/>
    </location>
</feature>
<evidence type="ECO:0000313" key="3">
    <source>
        <dbReference type="Proteomes" id="UP000765509"/>
    </source>
</evidence>
<keyword evidence="3" id="KW-1185">Reference proteome</keyword>
<gene>
    <name evidence="2" type="ORF">O181_058168</name>
</gene>
<reference evidence="2" key="1">
    <citation type="submission" date="2021-03" db="EMBL/GenBank/DDBJ databases">
        <title>Draft genome sequence of rust myrtle Austropuccinia psidii MF-1, a brazilian biotype.</title>
        <authorList>
            <person name="Quecine M.C."/>
            <person name="Pachon D.M.R."/>
            <person name="Bonatelli M.L."/>
            <person name="Correr F.H."/>
            <person name="Franceschini L.M."/>
            <person name="Leite T.F."/>
            <person name="Margarido G.R.A."/>
            <person name="Almeida C.A."/>
            <person name="Ferrarezi J.A."/>
            <person name="Labate C.A."/>
        </authorList>
    </citation>
    <scope>NUCLEOTIDE SEQUENCE</scope>
    <source>
        <strain evidence="2">MF-1</strain>
    </source>
</reference>
<evidence type="ECO:0008006" key="4">
    <source>
        <dbReference type="Google" id="ProtNLM"/>
    </source>
</evidence>
<organism evidence="2 3">
    <name type="scientific">Austropuccinia psidii MF-1</name>
    <dbReference type="NCBI Taxonomy" id="1389203"/>
    <lineage>
        <taxon>Eukaryota</taxon>
        <taxon>Fungi</taxon>
        <taxon>Dikarya</taxon>
        <taxon>Basidiomycota</taxon>
        <taxon>Pucciniomycotina</taxon>
        <taxon>Pucciniomycetes</taxon>
        <taxon>Pucciniales</taxon>
        <taxon>Sphaerophragmiaceae</taxon>
        <taxon>Austropuccinia</taxon>
    </lineage>
</organism>
<proteinExistence type="predicted"/>
<accession>A0A9Q3HV75</accession>
<feature type="region of interest" description="Disordered" evidence="1">
    <location>
        <begin position="123"/>
        <end position="195"/>
    </location>
</feature>
<feature type="compositionally biased region" description="Acidic residues" evidence="1">
    <location>
        <begin position="156"/>
        <end position="195"/>
    </location>
</feature>
<evidence type="ECO:0000313" key="2">
    <source>
        <dbReference type="EMBL" id="MBW0518453.1"/>
    </source>
</evidence>
<comment type="caution">
    <text evidence="2">The sequence shown here is derived from an EMBL/GenBank/DDBJ whole genome shotgun (WGS) entry which is preliminary data.</text>
</comment>
<feature type="compositionally biased region" description="Acidic residues" evidence="1">
    <location>
        <begin position="123"/>
        <end position="141"/>
    </location>
</feature>
<protein>
    <recommendedName>
        <fullName evidence="4">DNA-directed RNA polymerase III subunit</fullName>
    </recommendedName>
</protein>
<dbReference type="AlphaFoldDB" id="A0A9Q3HV75"/>
<dbReference type="EMBL" id="AVOT02026652">
    <property type="protein sequence ID" value="MBW0518453.1"/>
    <property type="molecule type" value="Genomic_DNA"/>
</dbReference>
<name>A0A9Q3HV75_9BASI</name>
<sequence>MKAVDEALKVTSKARIRKLPREPQMTNFMKVPMGLPLDFYSMKWLNRLPVTQQRMTVNANEVAFLPDPMKSLLPPKHKDHDVRERWSDRKFTKEFIGVKQEEYGFNDVEVDSEGEVVVVDDEEEVEGGVIDLEEESEDDGESEKYLEDGEWGRVYDEEEDKDYNGEEDDEDRESTDEEEEEAEMSDLDEEMGGEE</sequence>
<dbReference type="Proteomes" id="UP000765509">
    <property type="component" value="Unassembled WGS sequence"/>
</dbReference>
<evidence type="ECO:0000256" key="1">
    <source>
        <dbReference type="SAM" id="MobiDB-lite"/>
    </source>
</evidence>